<reference evidence="1 2" key="2">
    <citation type="journal article" date="2013" name="PLoS ONE">
        <title>INDIGO - INtegrated Data Warehouse of MIcrobial GenOmes with Examples from the Red Sea Extremophiles.</title>
        <authorList>
            <person name="Alam I."/>
            <person name="Antunes A."/>
            <person name="Kamau A.A."/>
            <person name="Ba Alawi W."/>
            <person name="Kalkatawi M."/>
            <person name="Stingl U."/>
            <person name="Bajic V.B."/>
        </authorList>
    </citation>
    <scope>NUCLEOTIDE SEQUENCE [LARGE SCALE GENOMIC DNA]</scope>
    <source>
        <strain evidence="1 2">SSD-17B</strain>
    </source>
</reference>
<dbReference type="eggNOG" id="ENOG5030K3H">
    <property type="taxonomic scope" value="Bacteria"/>
</dbReference>
<dbReference type="Proteomes" id="UP000005707">
    <property type="component" value="Unassembled WGS sequence"/>
</dbReference>
<organism evidence="1 2">
    <name type="scientific">Haloplasma contractile SSD-17B</name>
    <dbReference type="NCBI Taxonomy" id="1033810"/>
    <lineage>
        <taxon>Bacteria</taxon>
        <taxon>Bacillati</taxon>
        <taxon>Mycoplasmatota</taxon>
        <taxon>Mollicutes</taxon>
        <taxon>Haloplasmatales</taxon>
        <taxon>Haloplasmataceae</taxon>
        <taxon>Haloplasma</taxon>
    </lineage>
</organism>
<dbReference type="InParanoid" id="U2EEB0"/>
<keyword evidence="2" id="KW-1185">Reference proteome</keyword>
<dbReference type="Pfam" id="PF16264">
    <property type="entry name" value="SatD"/>
    <property type="match status" value="1"/>
</dbReference>
<dbReference type="EMBL" id="AFNU02000002">
    <property type="protein sequence ID" value="ERJ13026.1"/>
    <property type="molecule type" value="Genomic_DNA"/>
</dbReference>
<dbReference type="InterPro" id="IPR032580">
    <property type="entry name" value="SatD"/>
</dbReference>
<evidence type="ECO:0000313" key="2">
    <source>
        <dbReference type="Proteomes" id="UP000005707"/>
    </source>
</evidence>
<reference evidence="1 2" key="1">
    <citation type="journal article" date="2011" name="J. Bacteriol.">
        <title>Genome sequence of Haloplasma contractile, an unusual contractile bacterium from a deep-sea anoxic brine lake.</title>
        <authorList>
            <person name="Antunes A."/>
            <person name="Alam I."/>
            <person name="El Dorry H."/>
            <person name="Siam R."/>
            <person name="Robertson A."/>
            <person name="Bajic V.B."/>
            <person name="Stingl U."/>
        </authorList>
    </citation>
    <scope>NUCLEOTIDE SEQUENCE [LARGE SCALE GENOMIC DNA]</scope>
    <source>
        <strain evidence="1 2">SSD-17B</strain>
    </source>
</reference>
<sequence>MSENYCVLTVDIIDSKKHVEQVSHLADVIRQLNNDFYDLLAADFKYYRGDEIQCVLVPNTPVLKIIRHIRYYLKPLEVRVGLGVGTISTEIEENSLKLANRNPWENNGDAFHFAREALKELDHNKLYRKKPRTYFLNSMDISDCHNRWMNSMLTLYDLSIDKWTNSQWDCIIEYEHHKKLETAAKVLNRKYQSVQRSISLANWYEIHKCEVEINELIYKRLC</sequence>
<dbReference type="OrthoDB" id="3197351at2"/>
<evidence type="ECO:0000313" key="1">
    <source>
        <dbReference type="EMBL" id="ERJ13026.1"/>
    </source>
</evidence>
<dbReference type="AlphaFoldDB" id="U2EEB0"/>
<accession>U2EEB0</accession>
<protein>
    <submittedName>
        <fullName evidence="1">Secretion protein</fullName>
    </submittedName>
</protein>
<proteinExistence type="predicted"/>
<dbReference type="STRING" id="1033810.HLPCO_000635"/>
<comment type="caution">
    <text evidence="1">The sequence shown here is derived from an EMBL/GenBank/DDBJ whole genome shotgun (WGS) entry which is preliminary data.</text>
</comment>
<dbReference type="RefSeq" id="WP_008826963.1">
    <property type="nucleotide sequence ID" value="NZ_AFNU02000002.1"/>
</dbReference>
<gene>
    <name evidence="1" type="ORF">HLPCO_000635</name>
</gene>
<name>U2EEB0_9MOLU</name>